<evidence type="ECO:0000256" key="1">
    <source>
        <dbReference type="SAM" id="MobiDB-lite"/>
    </source>
</evidence>
<evidence type="ECO:0000313" key="3">
    <source>
        <dbReference type="Proteomes" id="UP001283361"/>
    </source>
</evidence>
<reference evidence="2" key="1">
    <citation type="journal article" date="2023" name="G3 (Bethesda)">
        <title>A reference genome for the long-term kleptoplast-retaining sea slug Elysia crispata morphotype clarki.</title>
        <authorList>
            <person name="Eastman K.E."/>
            <person name="Pendleton A.L."/>
            <person name="Shaikh M.A."/>
            <person name="Suttiyut T."/>
            <person name="Ogas R."/>
            <person name="Tomko P."/>
            <person name="Gavelis G."/>
            <person name="Widhalm J.R."/>
            <person name="Wisecaver J.H."/>
        </authorList>
    </citation>
    <scope>NUCLEOTIDE SEQUENCE</scope>
    <source>
        <strain evidence="2">ECLA1</strain>
    </source>
</reference>
<protein>
    <submittedName>
        <fullName evidence="2">Uncharacterized protein</fullName>
    </submittedName>
</protein>
<dbReference type="EMBL" id="JAWDGP010004754">
    <property type="protein sequence ID" value="KAK3762164.1"/>
    <property type="molecule type" value="Genomic_DNA"/>
</dbReference>
<sequence length="89" mass="9913">MSSRHSRQPAGVSHHNDPLGIRRQGVASYSVTQSLNVPFCFITQASTIVLSDKEAASMTESSQHKRPTKELNSCRNLTKLLRMRAYLLA</sequence>
<dbReference type="Proteomes" id="UP001283361">
    <property type="component" value="Unassembled WGS sequence"/>
</dbReference>
<organism evidence="2 3">
    <name type="scientific">Elysia crispata</name>
    <name type="common">lettuce slug</name>
    <dbReference type="NCBI Taxonomy" id="231223"/>
    <lineage>
        <taxon>Eukaryota</taxon>
        <taxon>Metazoa</taxon>
        <taxon>Spiralia</taxon>
        <taxon>Lophotrochozoa</taxon>
        <taxon>Mollusca</taxon>
        <taxon>Gastropoda</taxon>
        <taxon>Heterobranchia</taxon>
        <taxon>Euthyneura</taxon>
        <taxon>Panpulmonata</taxon>
        <taxon>Sacoglossa</taxon>
        <taxon>Placobranchoidea</taxon>
        <taxon>Plakobranchidae</taxon>
        <taxon>Elysia</taxon>
    </lineage>
</organism>
<keyword evidence="3" id="KW-1185">Reference proteome</keyword>
<evidence type="ECO:0000313" key="2">
    <source>
        <dbReference type="EMBL" id="KAK3762164.1"/>
    </source>
</evidence>
<proteinExistence type="predicted"/>
<comment type="caution">
    <text evidence="2">The sequence shown here is derived from an EMBL/GenBank/DDBJ whole genome shotgun (WGS) entry which is preliminary data.</text>
</comment>
<dbReference type="AlphaFoldDB" id="A0AAE1D974"/>
<gene>
    <name evidence="2" type="ORF">RRG08_040532</name>
</gene>
<name>A0AAE1D974_9GAST</name>
<feature type="region of interest" description="Disordered" evidence="1">
    <location>
        <begin position="1"/>
        <end position="20"/>
    </location>
</feature>
<accession>A0AAE1D974</accession>